<dbReference type="AlphaFoldDB" id="A0A067T510"/>
<keyword evidence="2" id="KW-1185">Reference proteome</keyword>
<organism evidence="1 2">
    <name type="scientific">Galerina marginata (strain CBS 339.88)</name>
    <dbReference type="NCBI Taxonomy" id="685588"/>
    <lineage>
        <taxon>Eukaryota</taxon>
        <taxon>Fungi</taxon>
        <taxon>Dikarya</taxon>
        <taxon>Basidiomycota</taxon>
        <taxon>Agaricomycotina</taxon>
        <taxon>Agaricomycetes</taxon>
        <taxon>Agaricomycetidae</taxon>
        <taxon>Agaricales</taxon>
        <taxon>Agaricineae</taxon>
        <taxon>Strophariaceae</taxon>
        <taxon>Galerina</taxon>
    </lineage>
</organism>
<dbReference type="HOGENOM" id="CLU_022033_0_0_1"/>
<gene>
    <name evidence="1" type="ORF">GALMADRAFT_602908</name>
</gene>
<evidence type="ECO:0000313" key="2">
    <source>
        <dbReference type="Proteomes" id="UP000027222"/>
    </source>
</evidence>
<name>A0A067T510_GALM3</name>
<sequence>MDGINRLLRNDLNIPANFKGPVVLNSTFYRPGGPPFKYPLAQFLDQVNHGSFGLSEVPDPLALPAIPEPDIPTNMKNGSLAGLFKMVDGEPRNPYPQPTDYQYEWQKHDLDQSTQNWSSIVTLWLDTGVVGNSQLNLVTSGDGLPSYILNRMSLATAGNPIPAVGIFKVPHHGSEYNNQWADNEEDYVGPGDIEHERKFFFYLTMLALQYDKLASINPPSPPANQVALANFKSRVLHGSPMLDWIVINDAGSEAEFEVALQRLSDSFGVYVELYVGKPAKVANQSFNLQNKLELRAFADALFSRYDDRKSQIIATGVIGDTTPGASKVTVAFDKKAFKTTFQKLIALDKKANPRDFEILFMCLDSNALNDLRKARLVRNFYSKFTANNYVISGNRYPFGHPKTSVLAGIMSHLILTVQGTTTPCRVFVTDGSSIPMDSVYDLLKDLLSQSNPVLPPEQWNQKVRVFYLATDFLAEIPVDLSDVNGVREIDFSTYATEDDKGYLNFLHDQFLEAKPYDMPRAAISHTSTFRFTIRSAKDPVESYLDMDATGNLILAATPNQPSFNTSPKINPYPTFFSTSASRSSAARILS</sequence>
<dbReference type="OrthoDB" id="3246270at2759"/>
<dbReference type="STRING" id="685588.A0A067T510"/>
<reference evidence="2" key="1">
    <citation type="journal article" date="2014" name="Proc. Natl. Acad. Sci. U.S.A.">
        <title>Extensive sampling of basidiomycete genomes demonstrates inadequacy of the white-rot/brown-rot paradigm for wood decay fungi.</title>
        <authorList>
            <person name="Riley R."/>
            <person name="Salamov A.A."/>
            <person name="Brown D.W."/>
            <person name="Nagy L.G."/>
            <person name="Floudas D."/>
            <person name="Held B.W."/>
            <person name="Levasseur A."/>
            <person name="Lombard V."/>
            <person name="Morin E."/>
            <person name="Otillar R."/>
            <person name="Lindquist E.A."/>
            <person name="Sun H."/>
            <person name="LaButti K.M."/>
            <person name="Schmutz J."/>
            <person name="Jabbour D."/>
            <person name="Luo H."/>
            <person name="Baker S.E."/>
            <person name="Pisabarro A.G."/>
            <person name="Walton J.D."/>
            <person name="Blanchette R.A."/>
            <person name="Henrissat B."/>
            <person name="Martin F."/>
            <person name="Cullen D."/>
            <person name="Hibbett D.S."/>
            <person name="Grigoriev I.V."/>
        </authorList>
    </citation>
    <scope>NUCLEOTIDE SEQUENCE [LARGE SCALE GENOMIC DNA]</scope>
    <source>
        <strain evidence="2">CBS 339.88</strain>
    </source>
</reference>
<protein>
    <submittedName>
        <fullName evidence="1">Uncharacterized protein</fullName>
    </submittedName>
</protein>
<evidence type="ECO:0000313" key="1">
    <source>
        <dbReference type="EMBL" id="KDR74108.1"/>
    </source>
</evidence>
<accession>A0A067T510</accession>
<dbReference type="Proteomes" id="UP000027222">
    <property type="component" value="Unassembled WGS sequence"/>
</dbReference>
<proteinExistence type="predicted"/>
<dbReference type="EMBL" id="KL142384">
    <property type="protein sequence ID" value="KDR74108.1"/>
    <property type="molecule type" value="Genomic_DNA"/>
</dbReference>